<evidence type="ECO:0000313" key="3">
    <source>
        <dbReference type="Proteomes" id="UP000653454"/>
    </source>
</evidence>
<feature type="domain" description="Reverse transcriptase" evidence="1">
    <location>
        <begin position="77"/>
        <end position="199"/>
    </location>
</feature>
<dbReference type="AlphaFoldDB" id="A0A8S4DXS9"/>
<dbReference type="InterPro" id="IPR038606">
    <property type="entry name" value="To_sf"/>
</dbReference>
<comment type="caution">
    <text evidence="2">The sequence shown here is derived from an EMBL/GenBank/DDBJ whole genome shotgun (WGS) entry which is preliminary data.</text>
</comment>
<evidence type="ECO:0000259" key="1">
    <source>
        <dbReference type="Pfam" id="PF00078"/>
    </source>
</evidence>
<organism evidence="2 3">
    <name type="scientific">Plutella xylostella</name>
    <name type="common">Diamondback moth</name>
    <name type="synonym">Plutella maculipennis</name>
    <dbReference type="NCBI Taxonomy" id="51655"/>
    <lineage>
        <taxon>Eukaryota</taxon>
        <taxon>Metazoa</taxon>
        <taxon>Ecdysozoa</taxon>
        <taxon>Arthropoda</taxon>
        <taxon>Hexapoda</taxon>
        <taxon>Insecta</taxon>
        <taxon>Pterygota</taxon>
        <taxon>Neoptera</taxon>
        <taxon>Endopterygota</taxon>
        <taxon>Lepidoptera</taxon>
        <taxon>Glossata</taxon>
        <taxon>Ditrysia</taxon>
        <taxon>Yponomeutoidea</taxon>
        <taxon>Plutellidae</taxon>
        <taxon>Plutella</taxon>
    </lineage>
</organism>
<dbReference type="Gene3D" id="3.15.10.30">
    <property type="entry name" value="Haemolymph juvenile hormone binding protein"/>
    <property type="match status" value="1"/>
</dbReference>
<dbReference type="Pfam" id="PF06585">
    <property type="entry name" value="JHBP"/>
    <property type="match status" value="1"/>
</dbReference>
<dbReference type="SMART" id="SM00700">
    <property type="entry name" value="JHBP"/>
    <property type="match status" value="1"/>
</dbReference>
<dbReference type="InterPro" id="IPR043502">
    <property type="entry name" value="DNA/RNA_pol_sf"/>
</dbReference>
<reference evidence="2" key="1">
    <citation type="submission" date="2020-11" db="EMBL/GenBank/DDBJ databases">
        <authorList>
            <person name="Whiteford S."/>
        </authorList>
    </citation>
    <scope>NUCLEOTIDE SEQUENCE</scope>
</reference>
<accession>A0A8S4DXS9</accession>
<gene>
    <name evidence="2" type="ORF">PLXY2_LOCUS3714</name>
</gene>
<keyword evidence="3" id="KW-1185">Reference proteome</keyword>
<dbReference type="PANTHER" id="PTHR19446">
    <property type="entry name" value="REVERSE TRANSCRIPTASES"/>
    <property type="match status" value="1"/>
</dbReference>
<sequence length="397" mass="45586">MHLKTVTPDEIIKLVAHMKNKRSCGYDEIPINVVKDNIDVLAEPLAMFFNNCMEKTIFPEQLKIAKILPVFKNKGSKSDPNKYRPVSLLPTLSKIHEKLLKSRLIVHLSLNKVLNHRQFGYQKGVGASDAIDSLVDDIVKKLNDRRKVVGLFLDLSAAFDSVDHSILLNKLEHYGVRGQALEIFKSYLEKRYQFIELKFEENGKEKICKSDIVKVTRGVPQEKIFYACKKSSPEFDGCMKRALNKIRPYFKSGIPELGIPPFDPHFAAEVRQARSMLGVGYQLTLTNVFERGWTDSTVTKFKTDWQNERIIYSQYFPEKWLEGEYEFKGDALGLSDHRSGHWNLTLRDYSQTTRIKRRGAALDVHVEIDRIGDMDIHVGNLLRGRSVLGELVFKLQV</sequence>
<protein>
    <submittedName>
        <fullName evidence="2">(diamondback moth) hypothetical protein</fullName>
    </submittedName>
</protein>
<dbReference type="GO" id="GO:0071897">
    <property type="term" value="P:DNA biosynthetic process"/>
    <property type="evidence" value="ECO:0007669"/>
    <property type="project" value="UniProtKB-ARBA"/>
</dbReference>
<dbReference type="InterPro" id="IPR010562">
    <property type="entry name" value="Haemolymph_juvenile_hormone-bd"/>
</dbReference>
<dbReference type="Pfam" id="PF00078">
    <property type="entry name" value="RVT_1"/>
    <property type="match status" value="1"/>
</dbReference>
<dbReference type="SUPFAM" id="SSF56672">
    <property type="entry name" value="DNA/RNA polymerases"/>
    <property type="match status" value="1"/>
</dbReference>
<evidence type="ECO:0000313" key="2">
    <source>
        <dbReference type="EMBL" id="CAG9107181.1"/>
    </source>
</evidence>
<proteinExistence type="predicted"/>
<dbReference type="InterPro" id="IPR000477">
    <property type="entry name" value="RT_dom"/>
</dbReference>
<dbReference type="CDD" id="cd01650">
    <property type="entry name" value="RT_nLTR_like"/>
    <property type="match status" value="1"/>
</dbReference>
<dbReference type="Proteomes" id="UP000653454">
    <property type="component" value="Unassembled WGS sequence"/>
</dbReference>
<name>A0A8S4DXS9_PLUXY</name>
<dbReference type="EMBL" id="CAJHNJ030000010">
    <property type="protein sequence ID" value="CAG9107181.1"/>
    <property type="molecule type" value="Genomic_DNA"/>
</dbReference>